<dbReference type="EMBL" id="OUUZ01000009">
    <property type="protein sequence ID" value="SPQ23099.1"/>
    <property type="molecule type" value="Genomic_DNA"/>
</dbReference>
<organism evidence="1 2">
    <name type="scientific">Thermothielavioides terrestris</name>
    <dbReference type="NCBI Taxonomy" id="2587410"/>
    <lineage>
        <taxon>Eukaryota</taxon>
        <taxon>Fungi</taxon>
        <taxon>Dikarya</taxon>
        <taxon>Ascomycota</taxon>
        <taxon>Pezizomycotina</taxon>
        <taxon>Sordariomycetes</taxon>
        <taxon>Sordariomycetidae</taxon>
        <taxon>Sordariales</taxon>
        <taxon>Chaetomiaceae</taxon>
        <taxon>Thermothielavioides</taxon>
    </lineage>
</organism>
<dbReference type="AlphaFoldDB" id="A0A446BKS8"/>
<sequence>MAEERVASVFALAAHIKYRLDKRQAIEKQSKRDLGQLGREDLVDCADQSVVMSVVKPLDRDRGGLVCRET</sequence>
<dbReference type="Proteomes" id="UP000289323">
    <property type="component" value="Unassembled WGS sequence"/>
</dbReference>
<evidence type="ECO:0000313" key="2">
    <source>
        <dbReference type="Proteomes" id="UP000289323"/>
    </source>
</evidence>
<proteinExistence type="predicted"/>
<reference evidence="1 2" key="1">
    <citation type="submission" date="2018-04" db="EMBL/GenBank/DDBJ databases">
        <authorList>
            <person name="Huttner S."/>
            <person name="Dainat J."/>
        </authorList>
    </citation>
    <scope>NUCLEOTIDE SEQUENCE [LARGE SCALE GENOMIC DNA]</scope>
</reference>
<accession>A0A446BKS8</accession>
<protein>
    <submittedName>
        <fullName evidence="1">4cfe8c87-f4d6-4d1b-aa7b-9c8e5a879032</fullName>
    </submittedName>
</protein>
<evidence type="ECO:0000313" key="1">
    <source>
        <dbReference type="EMBL" id="SPQ23099.1"/>
    </source>
</evidence>
<name>A0A446BKS8_9PEZI</name>
<gene>
    <name evidence="1" type="ORF">TT172_LOCUS5518</name>
</gene>